<dbReference type="GO" id="GO:0006412">
    <property type="term" value="P:translation"/>
    <property type="evidence" value="ECO:0007669"/>
    <property type="project" value="InterPro"/>
</dbReference>
<evidence type="ECO:0000256" key="2">
    <source>
        <dbReference type="ARBA" id="ARBA00022723"/>
    </source>
</evidence>
<evidence type="ECO:0000256" key="6">
    <source>
        <dbReference type="ARBA" id="ARBA00022884"/>
    </source>
</evidence>
<comment type="similarity">
    <text evidence="1">Belongs to the eukaryotic ribosomal protein eL37 family.</text>
</comment>
<dbReference type="Ensembl" id="ENSNVIT00000000721.1">
    <property type="protein sequence ID" value="ENSNVIP00000000628.1"/>
    <property type="gene ID" value="ENSNVIG00000000545.1"/>
</dbReference>
<evidence type="ECO:0000256" key="5">
    <source>
        <dbReference type="ARBA" id="ARBA00022833"/>
    </source>
</evidence>
<dbReference type="InterPro" id="IPR011331">
    <property type="entry name" value="Ribosomal_eL37/eL43"/>
</dbReference>
<keyword evidence="8" id="KW-0687">Ribonucleoprotein</keyword>
<reference evidence="10" key="1">
    <citation type="submission" date="2025-08" db="UniProtKB">
        <authorList>
            <consortium name="Ensembl"/>
        </authorList>
    </citation>
    <scope>IDENTIFICATION</scope>
</reference>
<dbReference type="SUPFAM" id="SSF57829">
    <property type="entry name" value="Zn-binding ribosomal proteins"/>
    <property type="match status" value="1"/>
</dbReference>
<evidence type="ECO:0000256" key="3">
    <source>
        <dbReference type="ARBA" id="ARBA00022730"/>
    </source>
</evidence>
<reference evidence="10" key="2">
    <citation type="submission" date="2025-09" db="UniProtKB">
        <authorList>
            <consortium name="Ensembl"/>
        </authorList>
    </citation>
    <scope>IDENTIFICATION</scope>
</reference>
<keyword evidence="4" id="KW-0863">Zinc-finger</keyword>
<evidence type="ECO:0000313" key="11">
    <source>
        <dbReference type="Proteomes" id="UP000694425"/>
    </source>
</evidence>
<dbReference type="Gene3D" id="2.20.25.30">
    <property type="match status" value="1"/>
</dbReference>
<dbReference type="Proteomes" id="UP000694425">
    <property type="component" value="Unplaced"/>
</dbReference>
<dbReference type="Pfam" id="PF01907">
    <property type="entry name" value="Ribosomal_L37e"/>
    <property type="match status" value="1"/>
</dbReference>
<protein>
    <recommendedName>
        <fullName evidence="9">60S ribosomal protein L37</fullName>
    </recommendedName>
</protein>
<keyword evidence="6" id="KW-0694">RNA-binding</keyword>
<dbReference type="AlphaFoldDB" id="A0A8C7A6A9"/>
<evidence type="ECO:0000256" key="9">
    <source>
        <dbReference type="ARBA" id="ARBA00035332"/>
    </source>
</evidence>
<dbReference type="GO" id="GO:0008270">
    <property type="term" value="F:zinc ion binding"/>
    <property type="evidence" value="ECO:0007669"/>
    <property type="project" value="UniProtKB-KW"/>
</dbReference>
<dbReference type="GO" id="GO:0022625">
    <property type="term" value="C:cytosolic large ribosomal subunit"/>
    <property type="evidence" value="ECO:0007669"/>
    <property type="project" value="UniProtKB-ARBA"/>
</dbReference>
<proteinExistence type="inferred from homology"/>
<keyword evidence="11" id="KW-1185">Reference proteome</keyword>
<keyword evidence="3" id="KW-0699">rRNA-binding</keyword>
<dbReference type="GeneTree" id="ENSGT00940000168157"/>
<dbReference type="GO" id="GO:0003735">
    <property type="term" value="F:structural constituent of ribosome"/>
    <property type="evidence" value="ECO:0007669"/>
    <property type="project" value="InterPro"/>
</dbReference>
<dbReference type="InterPro" id="IPR011332">
    <property type="entry name" value="Ribosomal_zn-bd"/>
</dbReference>
<keyword evidence="7" id="KW-0689">Ribosomal protein</keyword>
<sequence>LTKGAESDFLTGDRGGGWCRKLYPKIPRAYHLQKSTCGKCGYPAKRKRKCMDSVKEQHLSPRGQLLQHPVHLKDFNN</sequence>
<evidence type="ECO:0000256" key="1">
    <source>
        <dbReference type="ARBA" id="ARBA00009805"/>
    </source>
</evidence>
<evidence type="ECO:0000313" key="10">
    <source>
        <dbReference type="Ensembl" id="ENSNVIP00000000628.1"/>
    </source>
</evidence>
<evidence type="ECO:0000256" key="7">
    <source>
        <dbReference type="ARBA" id="ARBA00022980"/>
    </source>
</evidence>
<name>A0A8C7A6A9_NEOVI</name>
<keyword evidence="5" id="KW-0862">Zinc</keyword>
<dbReference type="GO" id="GO:0019843">
    <property type="term" value="F:rRNA binding"/>
    <property type="evidence" value="ECO:0007669"/>
    <property type="project" value="UniProtKB-KW"/>
</dbReference>
<evidence type="ECO:0000256" key="4">
    <source>
        <dbReference type="ARBA" id="ARBA00022771"/>
    </source>
</evidence>
<accession>A0A8C7A6A9</accession>
<evidence type="ECO:0000256" key="8">
    <source>
        <dbReference type="ARBA" id="ARBA00023274"/>
    </source>
</evidence>
<organism evidence="10 11">
    <name type="scientific">Neovison vison</name>
    <name type="common">American mink</name>
    <name type="synonym">Mustela vison</name>
    <dbReference type="NCBI Taxonomy" id="452646"/>
    <lineage>
        <taxon>Eukaryota</taxon>
        <taxon>Metazoa</taxon>
        <taxon>Chordata</taxon>
        <taxon>Craniata</taxon>
        <taxon>Vertebrata</taxon>
        <taxon>Euteleostomi</taxon>
        <taxon>Mammalia</taxon>
        <taxon>Eutheria</taxon>
        <taxon>Laurasiatheria</taxon>
        <taxon>Carnivora</taxon>
        <taxon>Caniformia</taxon>
        <taxon>Musteloidea</taxon>
        <taxon>Mustelidae</taxon>
        <taxon>Mustelinae</taxon>
        <taxon>Neogale</taxon>
    </lineage>
</organism>
<keyword evidence="2" id="KW-0479">Metal-binding</keyword>
<dbReference type="InterPro" id="IPR001569">
    <property type="entry name" value="Ribosomal_eL37"/>
</dbReference>